<evidence type="ECO:0000313" key="4">
    <source>
        <dbReference type="EMBL" id="MBW8682831.1"/>
    </source>
</evidence>
<keyword evidence="5" id="KW-1185">Reference proteome</keyword>
<dbReference type="InterPro" id="IPR016181">
    <property type="entry name" value="Acyl_CoA_acyltransferase"/>
</dbReference>
<gene>
    <name evidence="4" type="ORF">K1Y79_00675</name>
</gene>
<dbReference type="CDD" id="cd04301">
    <property type="entry name" value="NAT_SF"/>
    <property type="match status" value="1"/>
</dbReference>
<feature type="domain" description="N-acetyltransferase" evidence="3">
    <location>
        <begin position="1"/>
        <end position="154"/>
    </location>
</feature>
<dbReference type="InterPro" id="IPR000182">
    <property type="entry name" value="GNAT_dom"/>
</dbReference>
<name>A0ABS7G611_9BACT</name>
<evidence type="ECO:0000313" key="5">
    <source>
        <dbReference type="Proteomes" id="UP000812961"/>
    </source>
</evidence>
<comment type="caution">
    <text evidence="4">The sequence shown here is derived from an EMBL/GenBank/DDBJ whole genome shotgun (WGS) entry which is preliminary data.</text>
</comment>
<evidence type="ECO:0000256" key="1">
    <source>
        <dbReference type="ARBA" id="ARBA00022679"/>
    </source>
</evidence>
<proteinExistence type="predicted"/>
<keyword evidence="2" id="KW-0012">Acyltransferase</keyword>
<dbReference type="EMBL" id="JAICCF010000001">
    <property type="protein sequence ID" value="MBW8682831.1"/>
    <property type="molecule type" value="Genomic_DNA"/>
</dbReference>
<dbReference type="SUPFAM" id="SSF55729">
    <property type="entry name" value="Acyl-CoA N-acyltransferases (Nat)"/>
    <property type="match status" value="1"/>
</dbReference>
<dbReference type="Proteomes" id="UP000812961">
    <property type="component" value="Unassembled WGS sequence"/>
</dbReference>
<keyword evidence="1" id="KW-0808">Transferase</keyword>
<dbReference type="PROSITE" id="PS51186">
    <property type="entry name" value="GNAT"/>
    <property type="match status" value="1"/>
</dbReference>
<dbReference type="PANTHER" id="PTHR43072:SF23">
    <property type="entry name" value="UPF0039 PROTEIN C11D3.02C"/>
    <property type="match status" value="1"/>
</dbReference>
<evidence type="ECO:0000259" key="3">
    <source>
        <dbReference type="PROSITE" id="PS51186"/>
    </source>
</evidence>
<dbReference type="RefSeq" id="WP_220248069.1">
    <property type="nucleotide sequence ID" value="NZ_JAICCF010000001.1"/>
</dbReference>
<dbReference type="PANTHER" id="PTHR43072">
    <property type="entry name" value="N-ACETYLTRANSFERASE"/>
    <property type="match status" value="1"/>
</dbReference>
<accession>A0ABS7G611</accession>
<sequence length="162" mass="18274">MQIERLLDIHWKEVKDIYEGGIATGNATFQTNAPEWAEWDNGHVKECRFVAIEDGRVLGWAALSPVSGRCVYAGVAEVSVYVKESARGRGIGNQLLKALIDESERHNFWTLQSGIFPENLASIKLHENNGFRKVGYREKIGKMNGVWRDTLLLERRSKSTGL</sequence>
<protein>
    <submittedName>
        <fullName evidence="4">GNAT family N-acetyltransferase</fullName>
    </submittedName>
</protein>
<organism evidence="4 5">
    <name type="scientific">Chitinophaga rhizophila</name>
    <dbReference type="NCBI Taxonomy" id="2866212"/>
    <lineage>
        <taxon>Bacteria</taxon>
        <taxon>Pseudomonadati</taxon>
        <taxon>Bacteroidota</taxon>
        <taxon>Chitinophagia</taxon>
        <taxon>Chitinophagales</taxon>
        <taxon>Chitinophagaceae</taxon>
        <taxon>Chitinophaga</taxon>
    </lineage>
</organism>
<dbReference type="Pfam" id="PF00583">
    <property type="entry name" value="Acetyltransf_1"/>
    <property type="match status" value="1"/>
</dbReference>
<dbReference type="Gene3D" id="3.40.630.30">
    <property type="match status" value="1"/>
</dbReference>
<evidence type="ECO:0000256" key="2">
    <source>
        <dbReference type="ARBA" id="ARBA00023315"/>
    </source>
</evidence>
<reference evidence="4 5" key="1">
    <citation type="submission" date="2021-08" db="EMBL/GenBank/DDBJ databases">
        <title>The genome sequence of Chitinophaga sp. B61.</title>
        <authorList>
            <person name="Zhang X."/>
        </authorList>
    </citation>
    <scope>NUCLEOTIDE SEQUENCE [LARGE SCALE GENOMIC DNA]</scope>
    <source>
        <strain evidence="4 5">B61</strain>
    </source>
</reference>